<evidence type="ECO:0000256" key="8">
    <source>
        <dbReference type="ARBA" id="ARBA00023014"/>
    </source>
</evidence>
<dbReference type="PANTHER" id="PTHR11908:SF132">
    <property type="entry name" value="ALDEHYDE OXIDASE 1-RELATED"/>
    <property type="match status" value="1"/>
</dbReference>
<feature type="active site" description="Proton acceptor" evidence="10">
    <location>
        <position position="1038"/>
    </location>
</feature>
<evidence type="ECO:0000256" key="5">
    <source>
        <dbReference type="ARBA" id="ARBA00022723"/>
    </source>
</evidence>
<dbReference type="Pfam" id="PF20256">
    <property type="entry name" value="MoCoBD_2"/>
    <property type="match status" value="1"/>
</dbReference>
<evidence type="ECO:0000313" key="14">
    <source>
        <dbReference type="EMBL" id="GFS24807.1"/>
    </source>
</evidence>
<dbReference type="FunFam" id="3.30.365.10:FF:000001">
    <property type="entry name" value="Xanthine dehydrogenase oxidase"/>
    <property type="match status" value="1"/>
</dbReference>
<dbReference type="Gene3D" id="3.90.1170.50">
    <property type="entry name" value="Aldehyde oxidase/xanthine dehydrogenase, a/b hammerhead"/>
    <property type="match status" value="1"/>
</dbReference>
<keyword evidence="8" id="KW-0411">Iron-sulfur</keyword>
<dbReference type="Proteomes" id="UP000762676">
    <property type="component" value="Unassembled WGS sequence"/>
</dbReference>
<dbReference type="Gene3D" id="3.30.365.10">
    <property type="entry name" value="Aldehyde oxidase/xanthine dehydrogenase, molybdopterin binding domain"/>
    <property type="match status" value="4"/>
</dbReference>
<dbReference type="Gene3D" id="3.30.43.10">
    <property type="entry name" value="Uridine Diphospho-n-acetylenolpyruvylglucosamine Reductase, domain 2"/>
    <property type="match status" value="1"/>
</dbReference>
<organism evidence="14 15">
    <name type="scientific">Elysia marginata</name>
    <dbReference type="NCBI Taxonomy" id="1093978"/>
    <lineage>
        <taxon>Eukaryota</taxon>
        <taxon>Metazoa</taxon>
        <taxon>Spiralia</taxon>
        <taxon>Lophotrochozoa</taxon>
        <taxon>Mollusca</taxon>
        <taxon>Gastropoda</taxon>
        <taxon>Heterobranchia</taxon>
        <taxon>Euthyneura</taxon>
        <taxon>Panpulmonata</taxon>
        <taxon>Sacoglossa</taxon>
        <taxon>Placobranchoidea</taxon>
        <taxon>Plakobranchidae</taxon>
        <taxon>Elysia</taxon>
    </lineage>
</organism>
<dbReference type="InterPro" id="IPR016208">
    <property type="entry name" value="Ald_Oxase/xanthine_DH-like"/>
</dbReference>
<keyword evidence="3 12" id="KW-0500">Molybdenum</keyword>
<dbReference type="InterPro" id="IPR046867">
    <property type="entry name" value="AldOxase/xan_DH_MoCoBD2"/>
</dbReference>
<dbReference type="InterPro" id="IPR000674">
    <property type="entry name" value="Ald_Oxase/Xan_DH_a/b"/>
</dbReference>
<dbReference type="FunFam" id="3.30.365.10:FF:000002">
    <property type="entry name" value="Xanthine dehydrogenase oxidase"/>
    <property type="match status" value="1"/>
</dbReference>
<dbReference type="SUPFAM" id="SSF56003">
    <property type="entry name" value="Molybdenum cofactor-binding domain"/>
    <property type="match status" value="1"/>
</dbReference>
<evidence type="ECO:0000256" key="1">
    <source>
        <dbReference type="ARBA" id="ARBA00001974"/>
    </source>
</evidence>
<evidence type="ECO:0000256" key="11">
    <source>
        <dbReference type="PIRSR" id="PIRSR000127-2"/>
    </source>
</evidence>
<comment type="cofactor">
    <cofactor evidence="1 11">
        <name>FAD</name>
        <dbReference type="ChEBI" id="CHEBI:57692"/>
    </cofactor>
</comment>
<comment type="caution">
    <text evidence="14">The sequence shown here is derived from an EMBL/GenBank/DDBJ whole genome shotgun (WGS) entry which is preliminary data.</text>
</comment>
<keyword evidence="11" id="KW-0274">FAD</keyword>
<dbReference type="SUPFAM" id="SSF54665">
    <property type="entry name" value="CO dehydrogenase molybdoprotein N-domain-like"/>
    <property type="match status" value="1"/>
</dbReference>
<dbReference type="PIRSF" id="PIRSF000127">
    <property type="entry name" value="Xanthine_DH"/>
    <property type="match status" value="1"/>
</dbReference>
<proteinExistence type="inferred from homology"/>
<protein>
    <submittedName>
        <fullName evidence="14">Indole-3-acetaldehyde oxidase-like</fullName>
    </submittedName>
</protein>
<dbReference type="GO" id="GO:0071949">
    <property type="term" value="F:FAD binding"/>
    <property type="evidence" value="ECO:0007669"/>
    <property type="project" value="InterPro"/>
</dbReference>
<comment type="cofactor">
    <cofactor evidence="12">
        <name>Mo-molybdopterin</name>
        <dbReference type="ChEBI" id="CHEBI:71302"/>
    </cofactor>
    <text evidence="12">Binds 1 Mo-molybdopterin (Mo-MPT) cofactor per subunit.</text>
</comment>
<evidence type="ECO:0000256" key="6">
    <source>
        <dbReference type="ARBA" id="ARBA00023002"/>
    </source>
</evidence>
<keyword evidence="15" id="KW-1185">Reference proteome</keyword>
<dbReference type="SUPFAM" id="SSF55447">
    <property type="entry name" value="CO dehydrogenase flavoprotein C-terminal domain-like"/>
    <property type="match status" value="1"/>
</dbReference>
<keyword evidence="6" id="KW-0560">Oxidoreductase</keyword>
<dbReference type="Pfam" id="PF00941">
    <property type="entry name" value="FAD_binding_5"/>
    <property type="match status" value="1"/>
</dbReference>
<dbReference type="InterPro" id="IPR005107">
    <property type="entry name" value="CO_DH_flav_C"/>
</dbReference>
<dbReference type="InterPro" id="IPR016166">
    <property type="entry name" value="FAD-bd_PCMH"/>
</dbReference>
<comment type="cofactor">
    <cofactor evidence="9">
        <name>[2Fe-2S] cluster</name>
        <dbReference type="ChEBI" id="CHEBI:190135"/>
    </cofactor>
</comment>
<evidence type="ECO:0000256" key="4">
    <source>
        <dbReference type="ARBA" id="ARBA00022714"/>
    </source>
</evidence>
<evidence type="ECO:0000259" key="13">
    <source>
        <dbReference type="PROSITE" id="PS51387"/>
    </source>
</evidence>
<dbReference type="InterPro" id="IPR016167">
    <property type="entry name" value="FAD-bd_PCMH_sub1"/>
</dbReference>
<dbReference type="Pfam" id="PF01315">
    <property type="entry name" value="Ald_Xan_dh_C"/>
    <property type="match status" value="1"/>
</dbReference>
<dbReference type="SMART" id="SM01008">
    <property type="entry name" value="Ald_Xan_dh_C"/>
    <property type="match status" value="1"/>
</dbReference>
<reference evidence="14 15" key="1">
    <citation type="journal article" date="2021" name="Elife">
        <title>Chloroplast acquisition without the gene transfer in kleptoplastic sea slugs, Plakobranchus ocellatus.</title>
        <authorList>
            <person name="Maeda T."/>
            <person name="Takahashi S."/>
            <person name="Yoshida T."/>
            <person name="Shimamura S."/>
            <person name="Takaki Y."/>
            <person name="Nagai Y."/>
            <person name="Toyoda A."/>
            <person name="Suzuki Y."/>
            <person name="Arimoto A."/>
            <person name="Ishii H."/>
            <person name="Satoh N."/>
            <person name="Nishiyama T."/>
            <person name="Hasebe M."/>
            <person name="Maruyama T."/>
            <person name="Minagawa J."/>
            <person name="Obokata J."/>
            <person name="Shigenobu S."/>
        </authorList>
    </citation>
    <scope>NUCLEOTIDE SEQUENCE [LARGE SCALE GENOMIC DNA]</scope>
</reference>
<feature type="binding site" evidence="12">
    <location>
        <position position="699"/>
    </location>
    <ligand>
        <name>Mo-molybdopterin</name>
        <dbReference type="ChEBI" id="CHEBI:71302"/>
    </ligand>
    <ligandPart>
        <name>Mo</name>
        <dbReference type="ChEBI" id="CHEBI:28685"/>
    </ligandPart>
</feature>
<name>A0AAV4JV78_9GAST</name>
<evidence type="ECO:0000313" key="15">
    <source>
        <dbReference type="Proteomes" id="UP000762676"/>
    </source>
</evidence>
<dbReference type="EMBL" id="BMAT01007037">
    <property type="protein sequence ID" value="GFS24807.1"/>
    <property type="molecule type" value="Genomic_DNA"/>
</dbReference>
<keyword evidence="5 12" id="KW-0479">Metal-binding</keyword>
<evidence type="ECO:0000256" key="3">
    <source>
        <dbReference type="ARBA" id="ARBA00022505"/>
    </source>
</evidence>
<feature type="binding site" evidence="11">
    <location>
        <position position="253"/>
    </location>
    <ligand>
        <name>FAD</name>
        <dbReference type="ChEBI" id="CHEBI:57692"/>
    </ligand>
</feature>
<evidence type="ECO:0000256" key="12">
    <source>
        <dbReference type="PIRSR" id="PIRSR000127-3"/>
    </source>
</evidence>
<evidence type="ECO:0000256" key="10">
    <source>
        <dbReference type="PIRSR" id="PIRSR000127-1"/>
    </source>
</evidence>
<dbReference type="InterPro" id="IPR002346">
    <property type="entry name" value="Mopterin_DH_FAD-bd"/>
</dbReference>
<evidence type="ECO:0000256" key="7">
    <source>
        <dbReference type="ARBA" id="ARBA00023004"/>
    </source>
</evidence>
<dbReference type="InterPro" id="IPR008274">
    <property type="entry name" value="AldOxase/xan_DH_MoCoBD1"/>
</dbReference>
<feature type="binding site" evidence="12">
    <location>
        <position position="556"/>
    </location>
    <ligand>
        <name>Mo-molybdopterin</name>
        <dbReference type="ChEBI" id="CHEBI:71302"/>
    </ligand>
    <ligandPart>
        <name>Mo</name>
        <dbReference type="ChEBI" id="CHEBI:28685"/>
    </ligandPart>
</feature>
<dbReference type="InterPro" id="IPR037165">
    <property type="entry name" value="AldOxase/xan_DH_Mopterin-bd_sf"/>
</dbReference>
<dbReference type="InterPro" id="IPR036683">
    <property type="entry name" value="CO_DH_flav_C_dom_sf"/>
</dbReference>
<keyword evidence="11" id="KW-0285">Flavoprotein</keyword>
<dbReference type="InterPro" id="IPR036856">
    <property type="entry name" value="Ald_Oxase/Xan_DH_a/b_sf"/>
</dbReference>
<accession>A0AAV4JV78</accession>
<dbReference type="Gene3D" id="3.30.465.10">
    <property type="match status" value="1"/>
</dbReference>
<dbReference type="GO" id="GO:0005506">
    <property type="term" value="F:iron ion binding"/>
    <property type="evidence" value="ECO:0007669"/>
    <property type="project" value="InterPro"/>
</dbReference>
<dbReference type="GO" id="GO:0016491">
    <property type="term" value="F:oxidoreductase activity"/>
    <property type="evidence" value="ECO:0007669"/>
    <property type="project" value="UniProtKB-KW"/>
</dbReference>
<dbReference type="Pfam" id="PF02738">
    <property type="entry name" value="MoCoBD_1"/>
    <property type="match status" value="1"/>
</dbReference>
<dbReference type="GO" id="GO:0051537">
    <property type="term" value="F:2 iron, 2 sulfur cluster binding"/>
    <property type="evidence" value="ECO:0007669"/>
    <property type="project" value="UniProtKB-KW"/>
</dbReference>
<dbReference type="PANTHER" id="PTHR11908">
    <property type="entry name" value="XANTHINE DEHYDROGENASE"/>
    <property type="match status" value="1"/>
</dbReference>
<dbReference type="SUPFAM" id="SSF56176">
    <property type="entry name" value="FAD-binding/transporter-associated domain-like"/>
    <property type="match status" value="1"/>
</dbReference>
<evidence type="ECO:0000256" key="9">
    <source>
        <dbReference type="ARBA" id="ARBA00034078"/>
    </source>
</evidence>
<dbReference type="Pfam" id="PF03450">
    <property type="entry name" value="CO_deh_flav_C"/>
    <property type="match status" value="1"/>
</dbReference>
<dbReference type="Gene3D" id="3.30.390.50">
    <property type="entry name" value="CO dehydrogenase flavoprotein, C-terminal domain"/>
    <property type="match status" value="1"/>
</dbReference>
<keyword evidence="7" id="KW-0408">Iron</keyword>
<dbReference type="PROSITE" id="PS51387">
    <property type="entry name" value="FAD_PCMH"/>
    <property type="match status" value="1"/>
</dbReference>
<feature type="domain" description="FAD-binding PCMH-type" evidence="13">
    <location>
        <begin position="59"/>
        <end position="244"/>
    </location>
</feature>
<comment type="similarity">
    <text evidence="2">Belongs to the xanthine dehydrogenase family.</text>
</comment>
<dbReference type="AlphaFoldDB" id="A0AAV4JV78"/>
<sequence>MKTFAVDAPPHLNKALIDIEELDGNLCKKTGQTCAGTCHGRDQKTGKCDHQMSRPVYAVGANDVRWYTPTTLTMLLELLDKHREDKYRLVFGNTAFGVYSQYHPKLYKILIETRHIMDFYSIELGDKTLNLGANLTPQNLIDLFNQYRENPKMPYAGPFSDHMKLIGQQGVRNMACWAGNLILKNKNFQPGFPSDIYLCFESVAASLIIYDGKGTSSVVTIPEFLEMDMKGKVISGLSLPLYDTQDVFIRTYKISLRLQTHAVQTEKYLTGKNLADPSVIRGAFKILSQEVQPGPGFASPEYRKSLAISFFYKYILDVCKIRVSPEFLSGATGLLRTPIVGTQDFGTNPEMWPVSKPMPKRDAQYLTTGTTRYLDDLPTPSDQLAGVPVISTIGQGTIDTIDPTPALAIPGVVAFLQASDIPTGGVNNWRPKSLTHGKVQELLSSGPINYAGQAIGVIVAKTKGTGLKAAEAVKVTYKDVKPPIVTIEDAIKRKSFFPDPPAPKSVGDAKGAIASAPHRLTGSISCGDQFHFHLETQVVSCIKSDNGGMDVMATSQCLDGVQETVAQVLGIPESQVTVESKRIGGAYGGKISQTFMVAGMTALAAQVLNIPVKMRLNLPTNMKMCGKRAAYRLDYTIGLDNNGKLLGIDAKVYVDAGCNLIKFDGTWIFNWIDNAYFCPNWLVTFIPLRTNKAAPASCRGPGSTPAVFFMESMMDHVARFLGKDAVAVRLENLYENGQTTPRGMVLEYCTIREVVAQHVKEVAYAERQTKIDQFNRNNRWKKRGLALMPNMFGIEWKGKQFNTHVIIHHGDASVSVGHGGIDIGQGINTKVIQVCAYELGIPMEKIQVKKSSTTTNANSTTTGGSSTSELCCLGVIKACAILKKRMAPVKAKMDHPTWEQLVTKCYENMIDLTASYTTHETDSTKFHYNCYSAATVEAEIDVLTGQYQLRQMDMLYDCGQSMNPELDIGQAEGGFVMGLGYFLLEELKYSNDTGEIINASTWSYKPPLPKDLPMKFNFKFLRNQPNPIGVLGSKAVAEPALVMSAAALLAIKHAIESARADNGHSDYFAL</sequence>
<dbReference type="InterPro" id="IPR016169">
    <property type="entry name" value="FAD-bd_PCMH_sub2"/>
</dbReference>
<gene>
    <name evidence="14" type="ORF">ElyMa_003425700</name>
</gene>
<keyword evidence="4" id="KW-0001">2Fe-2S</keyword>
<evidence type="ECO:0000256" key="2">
    <source>
        <dbReference type="ARBA" id="ARBA00006849"/>
    </source>
</evidence>
<feature type="binding site" evidence="12">
    <location>
        <position position="864"/>
    </location>
    <ligand>
        <name>Mo-molybdopterin</name>
        <dbReference type="ChEBI" id="CHEBI:71302"/>
    </ligand>
    <ligandPart>
        <name>Mo</name>
        <dbReference type="ChEBI" id="CHEBI:28685"/>
    </ligandPart>
</feature>
<feature type="non-terminal residue" evidence="14">
    <location>
        <position position="1070"/>
    </location>
</feature>
<dbReference type="InterPro" id="IPR036318">
    <property type="entry name" value="FAD-bd_PCMH-like_sf"/>
</dbReference>